<dbReference type="EMBL" id="LR862135">
    <property type="protein sequence ID" value="CAD1840499.1"/>
    <property type="molecule type" value="Genomic_DNA"/>
</dbReference>
<feature type="transmembrane region" description="Helical" evidence="1">
    <location>
        <begin position="86"/>
        <end position="105"/>
    </location>
</feature>
<feature type="transmembrane region" description="Helical" evidence="1">
    <location>
        <begin position="149"/>
        <end position="167"/>
    </location>
</feature>
<keyword evidence="1" id="KW-1133">Transmembrane helix</keyword>
<dbReference type="PANTHER" id="PTHR47513">
    <property type="entry name" value="ZINC TRANSPORTER"/>
    <property type="match status" value="1"/>
</dbReference>
<gene>
    <name evidence="2" type="ORF">CB5_LOCUS23710</name>
</gene>
<evidence type="ECO:0000313" key="2">
    <source>
        <dbReference type="EMBL" id="CAD1840499.1"/>
    </source>
</evidence>
<feature type="transmembrane region" description="Helical" evidence="1">
    <location>
        <begin position="56"/>
        <end position="74"/>
    </location>
</feature>
<accession>A0A6V7QBB6</accession>
<protein>
    <submittedName>
        <fullName evidence="2">Uncharacterized protein</fullName>
    </submittedName>
</protein>
<sequence length="189" mass="20879">MRFHAKRKLLKRKVGVASLSDKGDSVVAFIFSCLVPSSIVFLVLQKPWKGRPLPNSQVIPTVINGGIMALYYTLWGKGLLSCGPLVALIAEYAGAILGVLSAALYGRRVWIWKKSSLKKSRKHSAILTFWWTRCNDGIILFLIKWVGYQIIFAILYPNSFLILNILICGTNASQVIAAAKLNAVLICSL</sequence>
<evidence type="ECO:0000256" key="1">
    <source>
        <dbReference type="SAM" id="Phobius"/>
    </source>
</evidence>
<dbReference type="PANTHER" id="PTHR47513:SF1">
    <property type="entry name" value="OS07G0283200 PROTEIN"/>
    <property type="match status" value="1"/>
</dbReference>
<feature type="transmembrane region" description="Helical" evidence="1">
    <location>
        <begin position="26"/>
        <end position="44"/>
    </location>
</feature>
<dbReference type="AlphaFoldDB" id="A0A6V7QBB6"/>
<keyword evidence="1" id="KW-0812">Transmembrane</keyword>
<proteinExistence type="predicted"/>
<reference evidence="2" key="1">
    <citation type="submission" date="2020-07" db="EMBL/GenBank/DDBJ databases">
        <authorList>
            <person name="Lin J."/>
        </authorList>
    </citation>
    <scope>NUCLEOTIDE SEQUENCE</scope>
</reference>
<name>A0A6V7QBB6_ANACO</name>
<organism evidence="2">
    <name type="scientific">Ananas comosus var. bracteatus</name>
    <name type="common">red pineapple</name>
    <dbReference type="NCBI Taxonomy" id="296719"/>
    <lineage>
        <taxon>Eukaryota</taxon>
        <taxon>Viridiplantae</taxon>
        <taxon>Streptophyta</taxon>
        <taxon>Embryophyta</taxon>
        <taxon>Tracheophyta</taxon>
        <taxon>Spermatophyta</taxon>
        <taxon>Magnoliopsida</taxon>
        <taxon>Liliopsida</taxon>
        <taxon>Poales</taxon>
        <taxon>Bromeliaceae</taxon>
        <taxon>Bromelioideae</taxon>
        <taxon>Ananas</taxon>
    </lineage>
</organism>
<keyword evidence="1" id="KW-0472">Membrane</keyword>